<proteinExistence type="predicted"/>
<dbReference type="Pfam" id="PF00027">
    <property type="entry name" value="cNMP_binding"/>
    <property type="match status" value="1"/>
</dbReference>
<dbReference type="Gene3D" id="2.60.120.10">
    <property type="entry name" value="Jelly Rolls"/>
    <property type="match status" value="1"/>
</dbReference>
<dbReference type="CDD" id="cd00038">
    <property type="entry name" value="CAP_ED"/>
    <property type="match status" value="1"/>
</dbReference>
<name>A0A1I3TQV8_9SPHI</name>
<gene>
    <name evidence="2" type="ORF">SAMN05444682_11359</name>
</gene>
<dbReference type="STRING" id="1477437.SAMN05444682_11359"/>
<keyword evidence="2" id="KW-0808">Transferase</keyword>
<dbReference type="SUPFAM" id="SSF51206">
    <property type="entry name" value="cAMP-binding domain-like"/>
    <property type="match status" value="1"/>
</dbReference>
<accession>A0A1I3TQV8</accession>
<keyword evidence="3" id="KW-1185">Reference proteome</keyword>
<reference evidence="2 3" key="1">
    <citation type="submission" date="2016-10" db="EMBL/GenBank/DDBJ databases">
        <authorList>
            <person name="de Groot N.N."/>
        </authorList>
    </citation>
    <scope>NUCLEOTIDE SEQUENCE [LARGE SCALE GENOMIC DNA]</scope>
    <source>
        <strain evidence="2 3">RK1</strain>
    </source>
</reference>
<organism evidence="2 3">
    <name type="scientific">Parapedobacter indicus</name>
    <dbReference type="NCBI Taxonomy" id="1477437"/>
    <lineage>
        <taxon>Bacteria</taxon>
        <taxon>Pseudomonadati</taxon>
        <taxon>Bacteroidota</taxon>
        <taxon>Sphingobacteriia</taxon>
        <taxon>Sphingobacteriales</taxon>
        <taxon>Sphingobacteriaceae</taxon>
        <taxon>Parapedobacter</taxon>
    </lineage>
</organism>
<keyword evidence="2" id="KW-0418">Kinase</keyword>
<evidence type="ECO:0000313" key="3">
    <source>
        <dbReference type="Proteomes" id="UP000198670"/>
    </source>
</evidence>
<evidence type="ECO:0000313" key="2">
    <source>
        <dbReference type="EMBL" id="SFJ73634.1"/>
    </source>
</evidence>
<protein>
    <submittedName>
        <fullName evidence="2">cAMP-binding domain of CRP or a regulatory subunit of cAMP-dependent protein kinases</fullName>
    </submittedName>
</protein>
<dbReference type="GO" id="GO:0016301">
    <property type="term" value="F:kinase activity"/>
    <property type="evidence" value="ECO:0007669"/>
    <property type="project" value="UniProtKB-KW"/>
</dbReference>
<dbReference type="InterPro" id="IPR018490">
    <property type="entry name" value="cNMP-bd_dom_sf"/>
</dbReference>
<dbReference type="AlphaFoldDB" id="A0A1I3TQV8"/>
<dbReference type="InterPro" id="IPR014710">
    <property type="entry name" value="RmlC-like_jellyroll"/>
</dbReference>
<dbReference type="EMBL" id="FOQO01000013">
    <property type="protein sequence ID" value="SFJ73634.1"/>
    <property type="molecule type" value="Genomic_DNA"/>
</dbReference>
<dbReference type="Proteomes" id="UP000198670">
    <property type="component" value="Unassembled WGS sequence"/>
</dbReference>
<evidence type="ECO:0000259" key="1">
    <source>
        <dbReference type="Pfam" id="PF00027"/>
    </source>
</evidence>
<feature type="domain" description="Cyclic nucleotide-binding" evidence="1">
    <location>
        <begin position="83"/>
        <end position="166"/>
    </location>
</feature>
<sequence>MVSLCYFCLSRSGVGGPVPPACLPGDVYGRGPPHCLARRLAFDYFDTPNKKTMDNFIRFWTSHVSHLSDTALAFVRAYSKVFVYPAGMYLARAGDYWPYWNFVAEGAVMALRYEEDGSVVVPWLVTAGSYFTGTVHAFTERRGEVFIQALDDTRVVQLPNHRLQEAQQLYHAFSELINILKQRRLEQDGLLDRVFRQTEGEVRFTIFFDTYPRLAPQLPMQQVCAILQISSSTYQRAKQQYYRKR</sequence>
<dbReference type="InterPro" id="IPR000595">
    <property type="entry name" value="cNMP-bd_dom"/>
</dbReference>